<name>A0A6B0QZ18_9CETA</name>
<sequence>MLEYLITGACDDMRASLTVPGYQWEMIDYAVVAQVFIVLLLLDRTVWSCKERFSVQEDKEPASSSLALAIGKSNTFSQNHADLEEDNNSGLACDLNVSKPARRNIICIMIRHGTKAKPRRSDQEQPMSDTARDIQALYQEQKAVETQVQEARTSLNLLPATEQRLKLSIVNFTACVKSQVFLQEDWLKIKEMAASLRGKDTGENLELEEQGNGDQVDDHAKDLGRNGRMLQCQGNI</sequence>
<dbReference type="Proteomes" id="UP000322234">
    <property type="component" value="Unassembled WGS sequence"/>
</dbReference>
<evidence type="ECO:0000256" key="1">
    <source>
        <dbReference type="SAM" id="MobiDB-lite"/>
    </source>
</evidence>
<keyword evidence="3" id="KW-1185">Reference proteome</keyword>
<accession>A0A6B0QZ18</accession>
<dbReference type="EMBL" id="VBQZ03000005">
    <property type="protein sequence ID" value="MXQ80553.1"/>
    <property type="molecule type" value="Genomic_DNA"/>
</dbReference>
<protein>
    <submittedName>
        <fullName evidence="2">Uncharacterized protein</fullName>
    </submittedName>
</protein>
<organism evidence="2 3">
    <name type="scientific">Bos mutus</name>
    <name type="common">wild yak</name>
    <dbReference type="NCBI Taxonomy" id="72004"/>
    <lineage>
        <taxon>Eukaryota</taxon>
        <taxon>Metazoa</taxon>
        <taxon>Chordata</taxon>
        <taxon>Craniata</taxon>
        <taxon>Vertebrata</taxon>
        <taxon>Euteleostomi</taxon>
        <taxon>Mammalia</taxon>
        <taxon>Eutheria</taxon>
        <taxon>Laurasiatheria</taxon>
        <taxon>Artiodactyla</taxon>
        <taxon>Ruminantia</taxon>
        <taxon>Pecora</taxon>
        <taxon>Bovidae</taxon>
        <taxon>Bovinae</taxon>
        <taxon>Bos</taxon>
    </lineage>
</organism>
<dbReference type="AlphaFoldDB" id="A0A6B0QZ18"/>
<evidence type="ECO:0000313" key="2">
    <source>
        <dbReference type="EMBL" id="MXQ80553.1"/>
    </source>
</evidence>
<evidence type="ECO:0000313" key="3">
    <source>
        <dbReference type="Proteomes" id="UP000322234"/>
    </source>
</evidence>
<comment type="caution">
    <text evidence="2">The sequence shown here is derived from an EMBL/GenBank/DDBJ whole genome shotgun (WGS) entry which is preliminary data.</text>
</comment>
<feature type="region of interest" description="Disordered" evidence="1">
    <location>
        <begin position="201"/>
        <end position="224"/>
    </location>
</feature>
<reference evidence="2" key="1">
    <citation type="submission" date="2019-10" db="EMBL/GenBank/DDBJ databases">
        <title>The sequence and de novo assembly of the wild yak genome.</title>
        <authorList>
            <person name="Liu Y."/>
        </authorList>
    </citation>
    <scope>NUCLEOTIDE SEQUENCE [LARGE SCALE GENOMIC DNA]</scope>
    <source>
        <strain evidence="2">WY2019</strain>
    </source>
</reference>
<proteinExistence type="predicted"/>
<gene>
    <name evidence="2" type="ORF">E5288_WYG009225</name>
</gene>